<sequence>MNLPRDPVPIDLQELLK</sequence>
<accession>A0A0A8ZMP9</accession>
<dbReference type="EMBL" id="GBRH01259865">
    <property type="protein sequence ID" value="JAD38030.1"/>
    <property type="molecule type" value="Transcribed_RNA"/>
</dbReference>
<dbReference type="AlphaFoldDB" id="A0A0A8ZMP9"/>
<reference evidence="1" key="2">
    <citation type="journal article" date="2015" name="Data Brief">
        <title>Shoot transcriptome of the giant reed, Arundo donax.</title>
        <authorList>
            <person name="Barrero R.A."/>
            <person name="Guerrero F.D."/>
            <person name="Moolhuijzen P."/>
            <person name="Goolsby J.A."/>
            <person name="Tidwell J."/>
            <person name="Bellgard S.E."/>
            <person name="Bellgard M.I."/>
        </authorList>
    </citation>
    <scope>NUCLEOTIDE SEQUENCE</scope>
    <source>
        <tissue evidence="1">Shoot tissue taken approximately 20 cm above the soil surface</tissue>
    </source>
</reference>
<evidence type="ECO:0000313" key="1">
    <source>
        <dbReference type="EMBL" id="JAD38030.1"/>
    </source>
</evidence>
<name>A0A0A8ZMP9_ARUDO</name>
<proteinExistence type="predicted"/>
<protein>
    <submittedName>
        <fullName evidence="1">Uncharacterized protein</fullName>
    </submittedName>
</protein>
<reference evidence="1" key="1">
    <citation type="submission" date="2014-09" db="EMBL/GenBank/DDBJ databases">
        <authorList>
            <person name="Magalhaes I.L.F."/>
            <person name="Oliveira U."/>
            <person name="Santos F.R."/>
            <person name="Vidigal T.H.D.A."/>
            <person name="Brescovit A.D."/>
            <person name="Santos A.J."/>
        </authorList>
    </citation>
    <scope>NUCLEOTIDE SEQUENCE</scope>
    <source>
        <tissue evidence="1">Shoot tissue taken approximately 20 cm above the soil surface</tissue>
    </source>
</reference>
<organism evidence="1">
    <name type="scientific">Arundo donax</name>
    <name type="common">Giant reed</name>
    <name type="synonym">Donax arundinaceus</name>
    <dbReference type="NCBI Taxonomy" id="35708"/>
    <lineage>
        <taxon>Eukaryota</taxon>
        <taxon>Viridiplantae</taxon>
        <taxon>Streptophyta</taxon>
        <taxon>Embryophyta</taxon>
        <taxon>Tracheophyta</taxon>
        <taxon>Spermatophyta</taxon>
        <taxon>Magnoliopsida</taxon>
        <taxon>Liliopsida</taxon>
        <taxon>Poales</taxon>
        <taxon>Poaceae</taxon>
        <taxon>PACMAD clade</taxon>
        <taxon>Arundinoideae</taxon>
        <taxon>Arundineae</taxon>
        <taxon>Arundo</taxon>
    </lineage>
</organism>